<evidence type="ECO:0000313" key="1">
    <source>
        <dbReference type="EMBL" id="KAK6477341.1"/>
    </source>
</evidence>
<keyword evidence="2" id="KW-1185">Reference proteome</keyword>
<gene>
    <name evidence="1" type="ORF">HHUSO_G22263</name>
</gene>
<dbReference type="Proteomes" id="UP001369086">
    <property type="component" value="Unassembled WGS sequence"/>
</dbReference>
<comment type="caution">
    <text evidence="1">The sequence shown here is derived from an EMBL/GenBank/DDBJ whole genome shotgun (WGS) entry which is preliminary data.</text>
</comment>
<reference evidence="1 2" key="1">
    <citation type="submission" date="2021-05" db="EMBL/GenBank/DDBJ databases">
        <authorList>
            <person name="Zahm M."/>
            <person name="Klopp C."/>
            <person name="Cabau C."/>
            <person name="Kuhl H."/>
            <person name="Suciu R."/>
            <person name="Ciorpac M."/>
            <person name="Holostenco D."/>
            <person name="Gessner J."/>
            <person name="Wuertz S."/>
            <person name="Hohne C."/>
            <person name="Stock M."/>
            <person name="Gislard M."/>
            <person name="Lluch J."/>
            <person name="Milhes M."/>
            <person name="Lampietro C."/>
            <person name="Lopez Roques C."/>
            <person name="Donnadieu C."/>
            <person name="Du K."/>
            <person name="Schartl M."/>
            <person name="Guiguen Y."/>
        </authorList>
    </citation>
    <scope>NUCLEOTIDE SEQUENCE [LARGE SCALE GENOMIC DNA]</scope>
    <source>
        <strain evidence="1">Hh-F2</strain>
        <tissue evidence="1">Blood</tissue>
    </source>
</reference>
<protein>
    <submittedName>
        <fullName evidence="1">G2/M phase-specific E3 ubiquitin-protein ligase-like</fullName>
    </submittedName>
</protein>
<accession>A0ABR0YXS2</accession>
<organism evidence="1 2">
    <name type="scientific">Huso huso</name>
    <name type="common">Beluga</name>
    <name type="synonym">Acipenser huso</name>
    <dbReference type="NCBI Taxonomy" id="61971"/>
    <lineage>
        <taxon>Eukaryota</taxon>
        <taxon>Metazoa</taxon>
        <taxon>Chordata</taxon>
        <taxon>Craniata</taxon>
        <taxon>Vertebrata</taxon>
        <taxon>Euteleostomi</taxon>
        <taxon>Actinopterygii</taxon>
        <taxon>Chondrostei</taxon>
        <taxon>Acipenseriformes</taxon>
        <taxon>Acipenseridae</taxon>
        <taxon>Huso</taxon>
    </lineage>
</organism>
<evidence type="ECO:0000313" key="2">
    <source>
        <dbReference type="Proteomes" id="UP001369086"/>
    </source>
</evidence>
<proteinExistence type="predicted"/>
<dbReference type="EMBL" id="JAHFZB010000021">
    <property type="protein sequence ID" value="KAK6477341.1"/>
    <property type="molecule type" value="Genomic_DNA"/>
</dbReference>
<sequence length="75" mass="8710">MSITPAELWAEALGSHVIQDANSVDSLRNIIMQNSTVLQTAGCFHYVQDLEAKDRIVKEYLLWYIIYRNHFAIQR</sequence>
<name>A0ABR0YXS2_HUSHU</name>